<dbReference type="InterPro" id="IPR009057">
    <property type="entry name" value="Homeodomain-like_sf"/>
</dbReference>
<dbReference type="Pfam" id="PF00046">
    <property type="entry name" value="Homeodomain"/>
    <property type="match status" value="1"/>
</dbReference>
<keyword evidence="6" id="KW-1185">Reference proteome</keyword>
<dbReference type="PROSITE" id="PS50071">
    <property type="entry name" value="HOMEOBOX_2"/>
    <property type="match status" value="1"/>
</dbReference>
<proteinExistence type="inferred from homology"/>
<dbReference type="Gene3D" id="1.10.10.60">
    <property type="entry name" value="Homeodomain-like"/>
    <property type="match status" value="1"/>
</dbReference>
<dbReference type="GO" id="GO:0003700">
    <property type="term" value="F:DNA-binding transcription factor activity"/>
    <property type="evidence" value="ECO:0007669"/>
    <property type="project" value="TreeGrafter"/>
</dbReference>
<organism evidence="6 7">
    <name type="scientific">Syphacia muris</name>
    <dbReference type="NCBI Taxonomy" id="451379"/>
    <lineage>
        <taxon>Eukaryota</taxon>
        <taxon>Metazoa</taxon>
        <taxon>Ecdysozoa</taxon>
        <taxon>Nematoda</taxon>
        <taxon>Chromadorea</taxon>
        <taxon>Rhabditida</taxon>
        <taxon>Spirurina</taxon>
        <taxon>Oxyuridomorpha</taxon>
        <taxon>Oxyuroidea</taxon>
        <taxon>Oxyuridae</taxon>
        <taxon>Syphacia</taxon>
    </lineage>
</organism>
<dbReference type="SMART" id="SM00389">
    <property type="entry name" value="HOX"/>
    <property type="match status" value="1"/>
</dbReference>
<dbReference type="AlphaFoldDB" id="A0A0N5AW94"/>
<comment type="subcellular location">
    <subcellularLocation>
        <location evidence="1 3 4">Nucleus</location>
    </subcellularLocation>
</comment>
<dbReference type="CDD" id="cd00086">
    <property type="entry name" value="homeodomain"/>
    <property type="match status" value="1"/>
</dbReference>
<protein>
    <submittedName>
        <fullName evidence="7">Homeobox domain-containing protein</fullName>
    </submittedName>
</protein>
<dbReference type="InterPro" id="IPR001356">
    <property type="entry name" value="HD"/>
</dbReference>
<dbReference type="Proteomes" id="UP000046393">
    <property type="component" value="Unplaced"/>
</dbReference>
<name>A0A0N5AW94_9BILA</name>
<evidence type="ECO:0000313" key="7">
    <source>
        <dbReference type="WBParaSite" id="SMUV_0000918401-mRNA-1"/>
    </source>
</evidence>
<dbReference type="GO" id="GO:0009887">
    <property type="term" value="P:animal organ morphogenesis"/>
    <property type="evidence" value="ECO:0007669"/>
    <property type="project" value="TreeGrafter"/>
</dbReference>
<dbReference type="SUPFAM" id="SSF46689">
    <property type="entry name" value="Homeodomain-like"/>
    <property type="match status" value="1"/>
</dbReference>
<evidence type="ECO:0000256" key="2">
    <source>
        <dbReference type="ARBA" id="ARBA00010341"/>
    </source>
</evidence>
<keyword evidence="3 4" id="KW-0371">Homeobox</keyword>
<dbReference type="GO" id="GO:0006357">
    <property type="term" value="P:regulation of transcription by RNA polymerase II"/>
    <property type="evidence" value="ECO:0007669"/>
    <property type="project" value="TreeGrafter"/>
</dbReference>
<dbReference type="InterPro" id="IPR047152">
    <property type="entry name" value="Caudal_homeobox"/>
</dbReference>
<evidence type="ECO:0000256" key="3">
    <source>
        <dbReference type="PROSITE-ProRule" id="PRU00108"/>
    </source>
</evidence>
<feature type="DNA-binding region" description="Homeobox" evidence="3">
    <location>
        <begin position="198"/>
        <end position="250"/>
    </location>
</feature>
<dbReference type="GO" id="GO:0009948">
    <property type="term" value="P:anterior/posterior axis specification"/>
    <property type="evidence" value="ECO:0007669"/>
    <property type="project" value="TreeGrafter"/>
</dbReference>
<reference evidence="7" key="1">
    <citation type="submission" date="2017-02" db="UniProtKB">
        <authorList>
            <consortium name="WormBaseParasite"/>
        </authorList>
    </citation>
    <scope>IDENTIFICATION</scope>
</reference>
<feature type="domain" description="Homeobox" evidence="5">
    <location>
        <begin position="196"/>
        <end position="249"/>
    </location>
</feature>
<accession>A0A0N5AW94</accession>
<dbReference type="GO" id="GO:0000977">
    <property type="term" value="F:RNA polymerase II transcription regulatory region sequence-specific DNA binding"/>
    <property type="evidence" value="ECO:0007669"/>
    <property type="project" value="TreeGrafter"/>
</dbReference>
<dbReference type="GO" id="GO:0030154">
    <property type="term" value="P:cell differentiation"/>
    <property type="evidence" value="ECO:0007669"/>
    <property type="project" value="TreeGrafter"/>
</dbReference>
<dbReference type="STRING" id="451379.A0A0N5AW94"/>
<sequence>MVLSRSCCCSIDSVNMFPTGCFYPPSMQTSKWPTSNDDSDAHQVSPLENKYDPAAVRFAQTDPSKYPFDNSPKCSLEFKYPQDMRWHPHTEFPCQLSFSPAVSDPYPTDPFPSTSIALPHTFKMENSYSYPGTVIPPVYTPQTADCFTGTQQFPQFKIPTTMNPMNSVKMTPTSTVNCSSNLPYRTGPGTNNVRVRTSEKYRMVYTDHQRLELEKEFLMSHFINAERKAQLSSSLQLTERQIKIWFQNRWILHEEM</sequence>
<keyword evidence="3 4" id="KW-0539">Nucleus</keyword>
<dbReference type="GO" id="GO:0005634">
    <property type="term" value="C:nucleus"/>
    <property type="evidence" value="ECO:0007669"/>
    <property type="project" value="UniProtKB-SubCell"/>
</dbReference>
<dbReference type="PANTHER" id="PTHR24332:SF9">
    <property type="entry name" value="HOMEOTIC PROTEIN CAUDAL"/>
    <property type="match status" value="1"/>
</dbReference>
<keyword evidence="3 4" id="KW-0238">DNA-binding</keyword>
<dbReference type="PANTHER" id="PTHR24332">
    <property type="entry name" value="HOMEOBOX PROTEIN CDX"/>
    <property type="match status" value="1"/>
</dbReference>
<evidence type="ECO:0000256" key="1">
    <source>
        <dbReference type="ARBA" id="ARBA00004123"/>
    </source>
</evidence>
<comment type="similarity">
    <text evidence="2">Belongs to the Caudal homeobox family.</text>
</comment>
<evidence type="ECO:0000259" key="5">
    <source>
        <dbReference type="PROSITE" id="PS50071"/>
    </source>
</evidence>
<evidence type="ECO:0000256" key="4">
    <source>
        <dbReference type="RuleBase" id="RU000682"/>
    </source>
</evidence>
<evidence type="ECO:0000313" key="6">
    <source>
        <dbReference type="Proteomes" id="UP000046393"/>
    </source>
</evidence>
<dbReference type="WBParaSite" id="SMUV_0000918401-mRNA-1">
    <property type="protein sequence ID" value="SMUV_0000918401-mRNA-1"/>
    <property type="gene ID" value="SMUV_0000918401"/>
</dbReference>